<dbReference type="InterPro" id="IPR009057">
    <property type="entry name" value="Homeodomain-like_sf"/>
</dbReference>
<sequence>MPRARVGDPPNENQVIHIESPGVDSWASVGCEDGAVSAPKLWRGQTLQDRSGERRDQLLDRAFDLLGAGGAGAVTMRAVTREANLSPRYFYESFDSRETLLAAVYDRTEGALRERLSAIAPGADPHAAIRTGLETCADFFEEDPRRARVLLREPLADDSLRRHITERTPAAVRALAPMLGSSADDLFASSDDTLATLGTALAGALTAVYLEWVDGHLAIGRDQLVDNAVAIVVSLLSPALGQ</sequence>
<accession>A0A6I3L8I9</accession>
<dbReference type="PANTHER" id="PTHR30055">
    <property type="entry name" value="HTH-TYPE TRANSCRIPTIONAL REGULATOR RUTR"/>
    <property type="match status" value="1"/>
</dbReference>
<dbReference type="Pfam" id="PF00440">
    <property type="entry name" value="TetR_N"/>
    <property type="match status" value="1"/>
</dbReference>
<dbReference type="InterPro" id="IPR001647">
    <property type="entry name" value="HTH_TetR"/>
</dbReference>
<dbReference type="AlphaFoldDB" id="A0A6I3L8I9"/>
<evidence type="ECO:0000259" key="3">
    <source>
        <dbReference type="PROSITE" id="PS50977"/>
    </source>
</evidence>
<dbReference type="SUPFAM" id="SSF46689">
    <property type="entry name" value="Homeodomain-like"/>
    <property type="match status" value="1"/>
</dbReference>
<dbReference type="PROSITE" id="PS50977">
    <property type="entry name" value="HTH_TETR_2"/>
    <property type="match status" value="1"/>
</dbReference>
<reference evidence="4 5" key="1">
    <citation type="submission" date="2019-11" db="EMBL/GenBank/DDBJ databases">
        <title>Nocardia sp. nov. CT2-14 isolated from soil.</title>
        <authorList>
            <person name="Kanchanasin P."/>
            <person name="Tanasupawat S."/>
            <person name="Yuki M."/>
            <person name="Kudo T."/>
        </authorList>
    </citation>
    <scope>NUCLEOTIDE SEQUENCE [LARGE SCALE GENOMIC DNA]</scope>
    <source>
        <strain evidence="4 5">CT2-14</strain>
    </source>
</reference>
<dbReference type="GO" id="GO:0003700">
    <property type="term" value="F:DNA-binding transcription factor activity"/>
    <property type="evidence" value="ECO:0007669"/>
    <property type="project" value="TreeGrafter"/>
</dbReference>
<proteinExistence type="predicted"/>
<dbReference type="InterPro" id="IPR050109">
    <property type="entry name" value="HTH-type_TetR-like_transc_reg"/>
</dbReference>
<evidence type="ECO:0000256" key="1">
    <source>
        <dbReference type="ARBA" id="ARBA00023125"/>
    </source>
</evidence>
<evidence type="ECO:0000313" key="5">
    <source>
        <dbReference type="Proteomes" id="UP000432464"/>
    </source>
</evidence>
<feature type="DNA-binding region" description="H-T-H motif" evidence="2">
    <location>
        <begin position="75"/>
        <end position="94"/>
    </location>
</feature>
<gene>
    <name evidence="4" type="ORF">GLP40_30585</name>
</gene>
<feature type="domain" description="HTH tetR-type" evidence="3">
    <location>
        <begin position="52"/>
        <end position="112"/>
    </location>
</feature>
<evidence type="ECO:0000256" key="2">
    <source>
        <dbReference type="PROSITE-ProRule" id="PRU00335"/>
    </source>
</evidence>
<protein>
    <submittedName>
        <fullName evidence="4">TetR family transcriptional regulator</fullName>
    </submittedName>
</protein>
<organism evidence="4 5">
    <name type="scientific">Nocardia aurantiaca</name>
    <dbReference type="NCBI Taxonomy" id="2675850"/>
    <lineage>
        <taxon>Bacteria</taxon>
        <taxon>Bacillati</taxon>
        <taxon>Actinomycetota</taxon>
        <taxon>Actinomycetes</taxon>
        <taxon>Mycobacteriales</taxon>
        <taxon>Nocardiaceae</taxon>
        <taxon>Nocardia</taxon>
    </lineage>
</organism>
<dbReference type="Gene3D" id="1.10.357.10">
    <property type="entry name" value="Tetracycline Repressor, domain 2"/>
    <property type="match status" value="1"/>
</dbReference>
<dbReference type="EMBL" id="WMBB01000019">
    <property type="protein sequence ID" value="MTE17074.1"/>
    <property type="molecule type" value="Genomic_DNA"/>
</dbReference>
<name>A0A6I3L8I9_9NOCA</name>
<dbReference type="GO" id="GO:0000976">
    <property type="term" value="F:transcription cis-regulatory region binding"/>
    <property type="evidence" value="ECO:0007669"/>
    <property type="project" value="TreeGrafter"/>
</dbReference>
<comment type="caution">
    <text evidence="4">The sequence shown here is derived from an EMBL/GenBank/DDBJ whole genome shotgun (WGS) entry which is preliminary data.</text>
</comment>
<dbReference type="PANTHER" id="PTHR30055:SF209">
    <property type="entry name" value="POSSIBLE TRANSCRIPTIONAL REGULATORY PROTEIN (PROBABLY TETR-FAMILY)"/>
    <property type="match status" value="1"/>
</dbReference>
<evidence type="ECO:0000313" key="4">
    <source>
        <dbReference type="EMBL" id="MTE17074.1"/>
    </source>
</evidence>
<keyword evidence="1 2" id="KW-0238">DNA-binding</keyword>
<dbReference type="Proteomes" id="UP000432464">
    <property type="component" value="Unassembled WGS sequence"/>
</dbReference>
<keyword evidence="5" id="KW-1185">Reference proteome</keyword>